<evidence type="ECO:0000313" key="2">
    <source>
        <dbReference type="EMBL" id="TQV89746.1"/>
    </source>
</evidence>
<organism evidence="2 3">
    <name type="scientific">Aliikangiella coralliicola</name>
    <dbReference type="NCBI Taxonomy" id="2592383"/>
    <lineage>
        <taxon>Bacteria</taxon>
        <taxon>Pseudomonadati</taxon>
        <taxon>Pseudomonadota</taxon>
        <taxon>Gammaproteobacteria</taxon>
        <taxon>Oceanospirillales</taxon>
        <taxon>Pleioneaceae</taxon>
        <taxon>Aliikangiella</taxon>
    </lineage>
</organism>
<reference evidence="2 3" key="1">
    <citation type="submission" date="2019-07" db="EMBL/GenBank/DDBJ databases">
        <title>Draft genome for Aliikangiella sp. M105.</title>
        <authorList>
            <person name="Wang G."/>
        </authorList>
    </citation>
    <scope>NUCLEOTIDE SEQUENCE [LARGE SCALE GENOMIC DNA]</scope>
    <source>
        <strain evidence="2 3">M105</strain>
    </source>
</reference>
<evidence type="ECO:0000259" key="1">
    <source>
        <dbReference type="Pfam" id="PF14062"/>
    </source>
</evidence>
<protein>
    <submittedName>
        <fullName evidence="2">DUF4253 domain-containing protein</fullName>
    </submittedName>
</protein>
<dbReference type="EMBL" id="VIKS01000001">
    <property type="protein sequence ID" value="TQV89746.1"/>
    <property type="molecule type" value="Genomic_DNA"/>
</dbReference>
<dbReference type="RefSeq" id="WP_142891810.1">
    <property type="nucleotide sequence ID" value="NZ_ML660160.1"/>
</dbReference>
<dbReference type="Pfam" id="PF14062">
    <property type="entry name" value="DUF4253"/>
    <property type="match status" value="1"/>
</dbReference>
<accession>A0A545UJW7</accession>
<dbReference type="OrthoDB" id="3290673at2"/>
<dbReference type="Proteomes" id="UP000315439">
    <property type="component" value="Unassembled WGS sequence"/>
</dbReference>
<sequence>MDVIRKELIEFGLKGSQLVELPIEESKESAYAIEVDKSNKYELWEHFNHIKSKTGFTPVVTTFWGASSGSWLDALKEEDLFMRFPYEGEDDTLDISPKAIIERSKTSSYSALLDEHNAIYSEDLVDHMEFVLDSLQETFGKSPSEKEILELMSKGDIKSYFEFEGWILKWQIKEERGLKQNEDNDSYLDWFNPEGQVEALILLPIQFSYDVLAYIHWFGAENLSTEASIAMLRHWNEAYGAELVAHYGTMLHLKTRNRPSSILDAFNLAKEQESFAPCTTALPGASLRDLTFALMKRDLWFLHERP</sequence>
<comment type="caution">
    <text evidence="2">The sequence shown here is derived from an EMBL/GenBank/DDBJ whole genome shotgun (WGS) entry which is preliminary data.</text>
</comment>
<dbReference type="InterPro" id="IPR025349">
    <property type="entry name" value="DUF4253"/>
</dbReference>
<name>A0A545UJW7_9GAMM</name>
<gene>
    <name evidence="2" type="ORF">FLL46_02375</name>
</gene>
<evidence type="ECO:0000313" key="3">
    <source>
        <dbReference type="Proteomes" id="UP000315439"/>
    </source>
</evidence>
<feature type="domain" description="DUF4253" evidence="1">
    <location>
        <begin position="200"/>
        <end position="303"/>
    </location>
</feature>
<dbReference type="AlphaFoldDB" id="A0A545UJW7"/>
<proteinExistence type="predicted"/>
<keyword evidence="3" id="KW-1185">Reference proteome</keyword>